<reference evidence="3 4" key="1">
    <citation type="submission" date="2015-07" db="EMBL/GenBank/DDBJ databases">
        <title>Comparative genomics of the Sigatoka disease complex on banana suggests a link between parallel evolutionary changes in Pseudocercospora fijiensis and Pseudocercospora eumusae and increased virulence on the banana host.</title>
        <authorList>
            <person name="Chang T.-C."/>
            <person name="Salvucci A."/>
            <person name="Crous P.W."/>
            <person name="Stergiopoulos I."/>
        </authorList>
    </citation>
    <scope>NUCLEOTIDE SEQUENCE [LARGE SCALE GENOMIC DNA]</scope>
    <source>
        <strain evidence="3 4">CBS 116634</strain>
    </source>
</reference>
<sequence>MGISYTGQSTTFGCKLWTKFWTMPRQISLIMQSQRRYGTILGGLPHQPRVQLPRSGRCSGENLRWEVVGLLLVHTGAELSDMPGWHSIFSRLPRGLHTRAQVMQKMLQLGNACTAFSKECGPRNELVACLMYVCMLMTERAVGDSSSEAWHNMGLVCDTVITMGLHQQKKVDTDTPFFLRELRKWLFILAYNHDKFLAEFLGRPSRISYRHCSIQELLPLGDQEICGSERTPAGVSANEPGHPTRSTWRKAFYSLTKIGEDLLELTLGEKAD</sequence>
<protein>
    <recommendedName>
        <fullName evidence="2">Xylanolytic transcriptional activator regulatory domain-containing protein</fullName>
    </recommendedName>
</protein>
<dbReference type="InterPro" id="IPR007219">
    <property type="entry name" value="XnlR_reg_dom"/>
</dbReference>
<dbReference type="GO" id="GO:0006351">
    <property type="term" value="P:DNA-templated transcription"/>
    <property type="evidence" value="ECO:0007669"/>
    <property type="project" value="InterPro"/>
</dbReference>
<gene>
    <name evidence="3" type="ORF">AC579_7005</name>
</gene>
<dbReference type="GO" id="GO:0008270">
    <property type="term" value="F:zinc ion binding"/>
    <property type="evidence" value="ECO:0007669"/>
    <property type="project" value="InterPro"/>
</dbReference>
<proteinExistence type="predicted"/>
<comment type="caution">
    <text evidence="3">The sequence shown here is derived from an EMBL/GenBank/DDBJ whole genome shotgun (WGS) entry which is preliminary data.</text>
</comment>
<dbReference type="STRING" id="113226.A0A139GTA3"/>
<dbReference type="SMART" id="SM00906">
    <property type="entry name" value="Fungal_trans"/>
    <property type="match status" value="1"/>
</dbReference>
<dbReference type="Proteomes" id="UP000073492">
    <property type="component" value="Unassembled WGS sequence"/>
</dbReference>
<evidence type="ECO:0000256" key="1">
    <source>
        <dbReference type="ARBA" id="ARBA00023242"/>
    </source>
</evidence>
<dbReference type="EMBL" id="LFZO01001310">
    <property type="protein sequence ID" value="KXS93423.1"/>
    <property type="molecule type" value="Genomic_DNA"/>
</dbReference>
<accession>A0A139GTA3</accession>
<evidence type="ECO:0000313" key="4">
    <source>
        <dbReference type="Proteomes" id="UP000073492"/>
    </source>
</evidence>
<organism evidence="3 4">
    <name type="scientific">Pseudocercospora musae</name>
    <dbReference type="NCBI Taxonomy" id="113226"/>
    <lineage>
        <taxon>Eukaryota</taxon>
        <taxon>Fungi</taxon>
        <taxon>Dikarya</taxon>
        <taxon>Ascomycota</taxon>
        <taxon>Pezizomycotina</taxon>
        <taxon>Dothideomycetes</taxon>
        <taxon>Dothideomycetidae</taxon>
        <taxon>Mycosphaerellales</taxon>
        <taxon>Mycosphaerellaceae</taxon>
        <taxon>Pseudocercospora</taxon>
    </lineage>
</organism>
<evidence type="ECO:0000313" key="3">
    <source>
        <dbReference type="EMBL" id="KXS93423.1"/>
    </source>
</evidence>
<keyword evidence="1" id="KW-0539">Nucleus</keyword>
<name>A0A139GTA3_9PEZI</name>
<dbReference type="CDD" id="cd12148">
    <property type="entry name" value="fungal_TF_MHR"/>
    <property type="match status" value="1"/>
</dbReference>
<dbReference type="AlphaFoldDB" id="A0A139GTA3"/>
<evidence type="ECO:0000259" key="2">
    <source>
        <dbReference type="SMART" id="SM00906"/>
    </source>
</evidence>
<keyword evidence="4" id="KW-1185">Reference proteome</keyword>
<feature type="domain" description="Xylanolytic transcriptional activator regulatory" evidence="2">
    <location>
        <begin position="149"/>
        <end position="223"/>
    </location>
</feature>
<dbReference type="GO" id="GO:0003677">
    <property type="term" value="F:DNA binding"/>
    <property type="evidence" value="ECO:0007669"/>
    <property type="project" value="InterPro"/>
</dbReference>
<dbReference type="Pfam" id="PF04082">
    <property type="entry name" value="Fungal_trans"/>
    <property type="match status" value="1"/>
</dbReference>